<dbReference type="InterPro" id="IPR013980">
    <property type="entry name" value="MANSC_dom"/>
</dbReference>
<dbReference type="SMART" id="SM00765">
    <property type="entry name" value="MANEC"/>
    <property type="match status" value="1"/>
</dbReference>
<keyword evidence="4 8" id="KW-1133">Transmembrane helix</keyword>
<feature type="domain" description="MANSC" evidence="10">
    <location>
        <begin position="33"/>
        <end position="117"/>
    </location>
</feature>
<feature type="compositionally biased region" description="Polar residues" evidence="7">
    <location>
        <begin position="377"/>
        <end position="396"/>
    </location>
</feature>
<keyword evidence="12" id="KW-1185">Reference proteome</keyword>
<evidence type="ECO:0000313" key="12">
    <source>
        <dbReference type="Proteomes" id="UP001181693"/>
    </source>
</evidence>
<evidence type="ECO:0000313" key="11">
    <source>
        <dbReference type="EMBL" id="DBA30282.1"/>
    </source>
</evidence>
<evidence type="ECO:0000256" key="5">
    <source>
        <dbReference type="ARBA" id="ARBA00023136"/>
    </source>
</evidence>
<dbReference type="PANTHER" id="PTHR46876">
    <property type="entry name" value="LOW-DENSITY LIPOPROTEIN RECEPTOR-RELATED PROTEIN 11"/>
    <property type="match status" value="1"/>
</dbReference>
<evidence type="ECO:0000256" key="8">
    <source>
        <dbReference type="SAM" id="Phobius"/>
    </source>
</evidence>
<evidence type="ECO:0000256" key="1">
    <source>
        <dbReference type="ARBA" id="ARBA00004479"/>
    </source>
</evidence>
<feature type="region of interest" description="Disordered" evidence="7">
    <location>
        <begin position="179"/>
        <end position="203"/>
    </location>
</feature>
<keyword evidence="6" id="KW-0325">Glycoprotein</keyword>
<feature type="chain" id="PRO_5043315476" description="MANSC domain-containing protein" evidence="9">
    <location>
        <begin position="24"/>
        <end position="501"/>
    </location>
</feature>
<feature type="region of interest" description="Disordered" evidence="7">
    <location>
        <begin position="312"/>
        <end position="331"/>
    </location>
</feature>
<dbReference type="Proteomes" id="UP001181693">
    <property type="component" value="Unassembled WGS sequence"/>
</dbReference>
<organism evidence="11 12">
    <name type="scientific">Pyxicephalus adspersus</name>
    <name type="common">African bullfrog</name>
    <dbReference type="NCBI Taxonomy" id="30357"/>
    <lineage>
        <taxon>Eukaryota</taxon>
        <taxon>Metazoa</taxon>
        <taxon>Chordata</taxon>
        <taxon>Craniata</taxon>
        <taxon>Vertebrata</taxon>
        <taxon>Euteleostomi</taxon>
        <taxon>Amphibia</taxon>
        <taxon>Batrachia</taxon>
        <taxon>Anura</taxon>
        <taxon>Neobatrachia</taxon>
        <taxon>Ranoidea</taxon>
        <taxon>Pyxicephalidae</taxon>
        <taxon>Pyxicephalinae</taxon>
        <taxon>Pyxicephalus</taxon>
    </lineage>
</organism>
<name>A0AAV3AU56_PYXAD</name>
<feature type="compositionally biased region" description="Basic and acidic residues" evidence="7">
    <location>
        <begin position="126"/>
        <end position="143"/>
    </location>
</feature>
<comment type="subcellular location">
    <subcellularLocation>
        <location evidence="1">Membrane</location>
        <topology evidence="1">Single-pass type I membrane protein</topology>
    </subcellularLocation>
</comment>
<evidence type="ECO:0000256" key="9">
    <source>
        <dbReference type="SAM" id="SignalP"/>
    </source>
</evidence>
<feature type="signal peptide" evidence="9">
    <location>
        <begin position="1"/>
        <end position="23"/>
    </location>
</feature>
<dbReference type="EMBL" id="DYDO01000002">
    <property type="protein sequence ID" value="DBA30282.1"/>
    <property type="molecule type" value="Genomic_DNA"/>
</dbReference>
<keyword evidence="5 8" id="KW-0472">Membrane</keyword>
<evidence type="ECO:0000256" key="3">
    <source>
        <dbReference type="ARBA" id="ARBA00022729"/>
    </source>
</evidence>
<dbReference type="InterPro" id="IPR011106">
    <property type="entry name" value="MANSC_N"/>
</dbReference>
<evidence type="ECO:0000256" key="4">
    <source>
        <dbReference type="ARBA" id="ARBA00022989"/>
    </source>
</evidence>
<evidence type="ECO:0000256" key="7">
    <source>
        <dbReference type="SAM" id="MobiDB-lite"/>
    </source>
</evidence>
<proteinExistence type="predicted"/>
<keyword evidence="3 9" id="KW-0732">Signal</keyword>
<feature type="transmembrane region" description="Helical" evidence="8">
    <location>
        <begin position="455"/>
        <end position="474"/>
    </location>
</feature>
<dbReference type="PROSITE" id="PS50986">
    <property type="entry name" value="MANSC"/>
    <property type="match status" value="1"/>
</dbReference>
<feature type="region of interest" description="Disordered" evidence="7">
    <location>
        <begin position="377"/>
        <end position="414"/>
    </location>
</feature>
<dbReference type="Pfam" id="PF07502">
    <property type="entry name" value="MANEC"/>
    <property type="match status" value="1"/>
</dbReference>
<reference evidence="11" key="1">
    <citation type="thesis" date="2020" institute="ProQuest LLC" country="789 East Eisenhower Parkway, Ann Arbor, MI, USA">
        <title>Comparative Genomics and Chromosome Evolution.</title>
        <authorList>
            <person name="Mudd A.B."/>
        </authorList>
    </citation>
    <scope>NUCLEOTIDE SEQUENCE</scope>
    <source>
        <strain evidence="11">1538</strain>
        <tissue evidence="11">Blood</tissue>
    </source>
</reference>
<sequence length="501" mass="54910">MFVFTPRSVCMLLLFALSANATASSSSECVPQEIPNMVIDITNSVAKGARFTDPVNTASAEECVSVCCSKLNGTGDRTCNLAMYDTRRSIMVQNCYLFLCPKPQSCPMIPSPGVLSYSFWTEKENNPESKDDLLKSSKTKDITKVQNSSSKKKSIPIVQATVSAKPEFEEVLIKHDSLRKSSSSDSKASEVKHLPKEEKADTPGQITSKLLHLANQIDKHLEKIEDISKETKDSKSVELSVSPAKENPLVELTTKHTDLKKLSFDTKSSKVIKKKPETLEVHYQTPELSTSHQTSTTTHHPIMTTKPTAISFTTPSKENKIPKKAPSSNTKAPIIISSHNSLSSSRTAATMKNVEAGHLIITTQLPTKSAIHQTKSALPVTQHNPSHTSPLKSVKSTLEDGNHPLTSKGVQEADRSIPELTSPERQDHFSTEDIKDAPRNLDALNIIPGDGDKSGLVAALVFGVMFLVLIIGLVSHKVAEARRRHQYTKLDYLINGMYVDT</sequence>
<protein>
    <recommendedName>
        <fullName evidence="10">MANSC domain-containing protein</fullName>
    </recommendedName>
</protein>
<dbReference type="AlphaFoldDB" id="A0AAV3AU56"/>
<evidence type="ECO:0000256" key="2">
    <source>
        <dbReference type="ARBA" id="ARBA00022692"/>
    </source>
</evidence>
<gene>
    <name evidence="11" type="ORF">GDO54_006289</name>
</gene>
<keyword evidence="2 8" id="KW-0812">Transmembrane</keyword>
<accession>A0AAV3AU56</accession>
<dbReference type="GO" id="GO:0016020">
    <property type="term" value="C:membrane"/>
    <property type="evidence" value="ECO:0007669"/>
    <property type="project" value="UniProtKB-SubCell"/>
</dbReference>
<comment type="caution">
    <text evidence="11">The sequence shown here is derived from an EMBL/GenBank/DDBJ whole genome shotgun (WGS) entry which is preliminary data.</text>
</comment>
<evidence type="ECO:0000259" key="10">
    <source>
        <dbReference type="PROSITE" id="PS50986"/>
    </source>
</evidence>
<evidence type="ECO:0000256" key="6">
    <source>
        <dbReference type="ARBA" id="ARBA00023180"/>
    </source>
</evidence>
<dbReference type="PANTHER" id="PTHR46876:SF3">
    <property type="entry name" value="MANSC DOMAIN CONTAINING 1"/>
    <property type="match status" value="1"/>
</dbReference>
<feature type="compositionally biased region" description="Basic and acidic residues" evidence="7">
    <location>
        <begin position="187"/>
        <end position="201"/>
    </location>
</feature>
<feature type="region of interest" description="Disordered" evidence="7">
    <location>
        <begin position="126"/>
        <end position="148"/>
    </location>
</feature>